<evidence type="ECO:0008006" key="3">
    <source>
        <dbReference type="Google" id="ProtNLM"/>
    </source>
</evidence>
<dbReference type="EMBL" id="JBHUOJ010000009">
    <property type="protein sequence ID" value="MFD2832756.1"/>
    <property type="molecule type" value="Genomic_DNA"/>
</dbReference>
<dbReference type="RefSeq" id="WP_251742102.1">
    <property type="nucleotide sequence ID" value="NZ_JBHUOJ010000009.1"/>
</dbReference>
<comment type="caution">
    <text evidence="1">The sequence shown here is derived from an EMBL/GenBank/DDBJ whole genome shotgun (WGS) entry which is preliminary data.</text>
</comment>
<accession>A0ABW5X104</accession>
<organism evidence="1 2">
    <name type="scientific">Christiangramia antarctica</name>
    <dbReference type="NCBI Taxonomy" id="2058158"/>
    <lineage>
        <taxon>Bacteria</taxon>
        <taxon>Pseudomonadati</taxon>
        <taxon>Bacteroidota</taxon>
        <taxon>Flavobacteriia</taxon>
        <taxon>Flavobacteriales</taxon>
        <taxon>Flavobacteriaceae</taxon>
        <taxon>Christiangramia</taxon>
    </lineage>
</organism>
<evidence type="ECO:0000313" key="1">
    <source>
        <dbReference type="EMBL" id="MFD2832756.1"/>
    </source>
</evidence>
<name>A0ABW5X104_9FLAO</name>
<gene>
    <name evidence="1" type="ORF">ACFSYS_05600</name>
</gene>
<keyword evidence="2" id="KW-1185">Reference proteome</keyword>
<proteinExistence type="predicted"/>
<evidence type="ECO:0000313" key="2">
    <source>
        <dbReference type="Proteomes" id="UP001597438"/>
    </source>
</evidence>
<protein>
    <recommendedName>
        <fullName evidence="3">Lipocalin-like domain-containing protein</fullName>
    </recommendedName>
</protein>
<reference evidence="2" key="1">
    <citation type="journal article" date="2019" name="Int. J. Syst. Evol. Microbiol.">
        <title>The Global Catalogue of Microorganisms (GCM) 10K type strain sequencing project: providing services to taxonomists for standard genome sequencing and annotation.</title>
        <authorList>
            <consortium name="The Broad Institute Genomics Platform"/>
            <consortium name="The Broad Institute Genome Sequencing Center for Infectious Disease"/>
            <person name="Wu L."/>
            <person name="Ma J."/>
        </authorList>
    </citation>
    <scope>NUCLEOTIDE SEQUENCE [LARGE SCALE GENOMIC DNA]</scope>
    <source>
        <strain evidence="2">KCTC 52925</strain>
    </source>
</reference>
<dbReference type="PROSITE" id="PS51257">
    <property type="entry name" value="PROKAR_LIPOPROTEIN"/>
    <property type="match status" value="1"/>
</dbReference>
<sequence>MRTIIFLALMTLFSCSEEKESSLENVDQPQLSTNDYPQQWKLFKMTGSFDGSETTGEEMEWQETYYFYQDKSFKKVRIKNNISVEAKGSFEILMSDEEAAFILTYNQPSELIGNCTGDLKEHLSLRENNTVLQSSWMACDGPGLFYKRKN</sequence>
<dbReference type="Proteomes" id="UP001597438">
    <property type="component" value="Unassembled WGS sequence"/>
</dbReference>